<feature type="region of interest" description="Disordered" evidence="1">
    <location>
        <begin position="167"/>
        <end position="196"/>
    </location>
</feature>
<organism evidence="2 3">
    <name type="scientific">Maudiozyma humilis</name>
    <name type="common">Sour dough yeast</name>
    <name type="synonym">Kazachstania humilis</name>
    <dbReference type="NCBI Taxonomy" id="51915"/>
    <lineage>
        <taxon>Eukaryota</taxon>
        <taxon>Fungi</taxon>
        <taxon>Dikarya</taxon>
        <taxon>Ascomycota</taxon>
        <taxon>Saccharomycotina</taxon>
        <taxon>Saccharomycetes</taxon>
        <taxon>Saccharomycetales</taxon>
        <taxon>Saccharomycetaceae</taxon>
        <taxon>Maudiozyma</taxon>
    </lineage>
</organism>
<evidence type="ECO:0000313" key="3">
    <source>
        <dbReference type="Proteomes" id="UP001377567"/>
    </source>
</evidence>
<dbReference type="Proteomes" id="UP001377567">
    <property type="component" value="Unassembled WGS sequence"/>
</dbReference>
<dbReference type="PANTHER" id="PTHR28186">
    <property type="entry name" value="MEIOTICALLY UP-REGULATED GENE 9 PROTEIN"/>
    <property type="match status" value="1"/>
</dbReference>
<keyword evidence="3" id="KW-1185">Reference proteome</keyword>
<reference evidence="2 3" key="1">
    <citation type="journal article" date="2023" name="Elife">
        <title>Identification of key yeast species and microbe-microbe interactions impacting larval growth of Drosophila in the wild.</title>
        <authorList>
            <person name="Mure A."/>
            <person name="Sugiura Y."/>
            <person name="Maeda R."/>
            <person name="Honda K."/>
            <person name="Sakurai N."/>
            <person name="Takahashi Y."/>
            <person name="Watada M."/>
            <person name="Katoh T."/>
            <person name="Gotoh A."/>
            <person name="Gotoh Y."/>
            <person name="Taniguchi I."/>
            <person name="Nakamura K."/>
            <person name="Hayashi T."/>
            <person name="Katayama T."/>
            <person name="Uemura T."/>
            <person name="Hattori Y."/>
        </authorList>
    </citation>
    <scope>NUCLEOTIDE SEQUENCE [LARGE SCALE GENOMIC DNA]</scope>
    <source>
        <strain evidence="2 3">KH-74</strain>
    </source>
</reference>
<gene>
    <name evidence="2" type="ORF">DAKH74_017260</name>
</gene>
<evidence type="ECO:0000256" key="1">
    <source>
        <dbReference type="SAM" id="MobiDB-lite"/>
    </source>
</evidence>
<feature type="region of interest" description="Disordered" evidence="1">
    <location>
        <begin position="1"/>
        <end position="34"/>
    </location>
</feature>
<protein>
    <submittedName>
        <fullName evidence="2">Uncharacterized protein</fullName>
    </submittedName>
</protein>
<proteinExistence type="predicted"/>
<name>A0AAV5RUK7_MAUHU</name>
<sequence>MVHFRRKSNVSEGESAGSLTRKRTNSIGDTKVTKEEAARFKVRTASVHDPILVAVQEAQPFEEAAEAFKDNSHRRSYFDTEDGRTIAATDVFGNVIEVPDISNPTRSRDERPLDTIRGFEYAITGDQHWAQQVETPYLGFNVRQDFPLGNPYNNYVGAAAGSQMQQTVYAAPKPMDDDGKKKKKKRNWFGRKKKST</sequence>
<evidence type="ECO:0000313" key="2">
    <source>
        <dbReference type="EMBL" id="GMM55110.1"/>
    </source>
</evidence>
<accession>A0AAV5RUK7</accession>
<dbReference type="PANTHER" id="PTHR28186:SF1">
    <property type="entry name" value="MEIOTICALLY UP-REGULATED GENE 9 PROTEIN"/>
    <property type="match status" value="1"/>
</dbReference>
<feature type="compositionally biased region" description="Basic residues" evidence="1">
    <location>
        <begin position="181"/>
        <end position="196"/>
    </location>
</feature>
<dbReference type="EMBL" id="BTGD01000003">
    <property type="protein sequence ID" value="GMM55110.1"/>
    <property type="molecule type" value="Genomic_DNA"/>
</dbReference>
<dbReference type="AlphaFoldDB" id="A0AAV5RUK7"/>
<comment type="caution">
    <text evidence="2">The sequence shown here is derived from an EMBL/GenBank/DDBJ whole genome shotgun (WGS) entry which is preliminary data.</text>
</comment>
<dbReference type="Pfam" id="PF10295">
    <property type="entry name" value="DUF2406"/>
    <property type="match status" value="1"/>
</dbReference>
<dbReference type="InterPro" id="IPR018809">
    <property type="entry name" value="DUF2406"/>
</dbReference>